<comment type="caution">
    <text evidence="4">The sequence shown here is derived from an EMBL/GenBank/DDBJ whole genome shotgun (WGS) entry which is preliminary data.</text>
</comment>
<dbReference type="PANTHER" id="PTHR10434:SF11">
    <property type="entry name" value="1-ACYL-SN-GLYCEROL-3-PHOSPHATE ACYLTRANSFERASE"/>
    <property type="match status" value="1"/>
</dbReference>
<keyword evidence="2 4" id="KW-0012">Acyltransferase</keyword>
<dbReference type="EMBL" id="JACHMN010000002">
    <property type="protein sequence ID" value="MBB5869804.1"/>
    <property type="molecule type" value="Genomic_DNA"/>
</dbReference>
<dbReference type="SUPFAM" id="SSF69593">
    <property type="entry name" value="Glycerol-3-phosphate (1)-acyltransferase"/>
    <property type="match status" value="1"/>
</dbReference>
<dbReference type="GO" id="GO:0005886">
    <property type="term" value="C:plasma membrane"/>
    <property type="evidence" value="ECO:0007669"/>
    <property type="project" value="TreeGrafter"/>
</dbReference>
<dbReference type="PANTHER" id="PTHR10434">
    <property type="entry name" value="1-ACYL-SN-GLYCEROL-3-PHOSPHATE ACYLTRANSFERASE"/>
    <property type="match status" value="1"/>
</dbReference>
<evidence type="ECO:0000256" key="1">
    <source>
        <dbReference type="ARBA" id="ARBA00022679"/>
    </source>
</evidence>
<name>A0A841BNG1_9ACTN</name>
<dbReference type="EC" id="2.3.1.51" evidence="4"/>
<gene>
    <name evidence="4" type="ORF">F4553_003183</name>
</gene>
<dbReference type="SMART" id="SM00563">
    <property type="entry name" value="PlsC"/>
    <property type="match status" value="1"/>
</dbReference>
<feature type="domain" description="Phospholipid/glycerol acyltransferase" evidence="3">
    <location>
        <begin position="36"/>
        <end position="155"/>
    </location>
</feature>
<keyword evidence="1 4" id="KW-0808">Transferase</keyword>
<dbReference type="Pfam" id="PF01553">
    <property type="entry name" value="Acyltransferase"/>
    <property type="match status" value="1"/>
</dbReference>
<dbReference type="GO" id="GO:0006654">
    <property type="term" value="P:phosphatidic acid biosynthetic process"/>
    <property type="evidence" value="ECO:0007669"/>
    <property type="project" value="TreeGrafter"/>
</dbReference>
<dbReference type="AlphaFoldDB" id="A0A841BNG1"/>
<keyword evidence="5" id="KW-1185">Reference proteome</keyword>
<reference evidence="4 5" key="1">
    <citation type="submission" date="2020-08" db="EMBL/GenBank/DDBJ databases">
        <title>Sequencing the genomes of 1000 actinobacteria strains.</title>
        <authorList>
            <person name="Klenk H.-P."/>
        </authorList>
    </citation>
    <scope>NUCLEOTIDE SEQUENCE [LARGE SCALE GENOMIC DNA]</scope>
    <source>
        <strain evidence="4 5">DSM 45362</strain>
    </source>
</reference>
<evidence type="ECO:0000313" key="5">
    <source>
        <dbReference type="Proteomes" id="UP000587527"/>
    </source>
</evidence>
<dbReference type="Proteomes" id="UP000587527">
    <property type="component" value="Unassembled WGS sequence"/>
</dbReference>
<evidence type="ECO:0000256" key="2">
    <source>
        <dbReference type="ARBA" id="ARBA00023315"/>
    </source>
</evidence>
<organism evidence="4 5">
    <name type="scientific">Allocatelliglobosispora scoriae</name>
    <dbReference type="NCBI Taxonomy" id="643052"/>
    <lineage>
        <taxon>Bacteria</taxon>
        <taxon>Bacillati</taxon>
        <taxon>Actinomycetota</taxon>
        <taxon>Actinomycetes</taxon>
        <taxon>Micromonosporales</taxon>
        <taxon>Micromonosporaceae</taxon>
        <taxon>Allocatelliglobosispora</taxon>
    </lineage>
</organism>
<proteinExistence type="predicted"/>
<dbReference type="RefSeq" id="WP_184836708.1">
    <property type="nucleotide sequence ID" value="NZ_JACHMN010000002.1"/>
</dbReference>
<sequence>MPLLYTIGQWIAAPAIKLTWRPKVEGLEHIPTTGGAIIAGNHLSVADEYFLGSIIPRHVSFWAKSDYFTGTGVSGFLFKTLMDGLGAIPVNREGGRQALHAFDSAIPVLQNGGLVALYPEGTRSPDGKLYRGRTGVARLALAADVPIIPVGVIGTQKVQPIGQVMPKPLTGNGEVTIRFGKPIEIGQWKDAAVASTAARELTDTVMQAIQQLTGQEYVGRYAPKREG</sequence>
<dbReference type="GO" id="GO:0003841">
    <property type="term" value="F:1-acylglycerol-3-phosphate O-acyltransferase activity"/>
    <property type="evidence" value="ECO:0007669"/>
    <property type="project" value="UniProtKB-EC"/>
</dbReference>
<protein>
    <submittedName>
        <fullName evidence="4">1-acyl-sn-glycerol-3-phosphate acyltransferase</fullName>
        <ecNumber evidence="4">2.3.1.51</ecNumber>
    </submittedName>
</protein>
<evidence type="ECO:0000313" key="4">
    <source>
        <dbReference type="EMBL" id="MBB5869804.1"/>
    </source>
</evidence>
<evidence type="ECO:0000259" key="3">
    <source>
        <dbReference type="SMART" id="SM00563"/>
    </source>
</evidence>
<dbReference type="CDD" id="cd07989">
    <property type="entry name" value="LPLAT_AGPAT-like"/>
    <property type="match status" value="1"/>
</dbReference>
<accession>A0A841BNG1</accession>
<dbReference type="InterPro" id="IPR002123">
    <property type="entry name" value="Plipid/glycerol_acylTrfase"/>
</dbReference>